<sequence length="444" mass="50464">MRVMKTGIRFIAQNYDIETGKILEEIILREEKLLKAEKLEELGYLHVEQIDLIQKAQDFKIKHQIVLNHLTSCPVCGSKTNKRGVLASEFHAALTDHKVFIQRSICKCGWISRSSIEGMYGSCIHPDLLKKQALQGSKESYKKSSISLDAESASKRAINSHSQIFKTVKLIGSCLEKIKISEDYGITENKAAVLIANIDGGHIKARGDKRSFEAMIATVYRPENLQYVNKDHNIITSKTCVASSKDDAQVTMKSLFKSACRAQGMNKDTEVTVLADGAENCWSIANAMNKDCKKTNFILDWFHIAMKFKNIAIDEEHKELFEKVKWHLWHGHPEQALIRLDELKLLIIDNDILTKLDKLYTYISNNKTSIVNYEMRKNSGLVFTSNLAESTVNTLINERQKGKQKMLWGRDGAHNILQIRSSVASKSWQKDWKKVESNIYKIAA</sequence>
<dbReference type="AlphaFoldDB" id="A0A0F5MNF7"/>
<evidence type="ECO:0000313" key="3">
    <source>
        <dbReference type="Proteomes" id="UP000033358"/>
    </source>
</evidence>
<organism evidence="1 3">
    <name type="scientific">Candidatus Arcanibacter lacustris</name>
    <dbReference type="NCBI Taxonomy" id="1607817"/>
    <lineage>
        <taxon>Bacteria</taxon>
        <taxon>Pseudomonadati</taxon>
        <taxon>Pseudomonadota</taxon>
        <taxon>Alphaproteobacteria</taxon>
        <taxon>Rickettsiales</taxon>
        <taxon>Candidatus Arcanibacter</taxon>
    </lineage>
</organism>
<gene>
    <name evidence="2" type="ORF">SZ25_00686</name>
    <name evidence="1" type="ORF">SZ25_00689</name>
</gene>
<evidence type="ECO:0000313" key="2">
    <source>
        <dbReference type="EMBL" id="KKB96228.1"/>
    </source>
</evidence>
<name>A0A0F5MNF7_9RICK</name>
<accession>A0A0F5MNF7</accession>
<reference evidence="1 3" key="1">
    <citation type="submission" date="2015-02" db="EMBL/GenBank/DDBJ databases">
        <title>Single cell genomics of a rare environmental alphaproteobacterium provides unique insights into Rickettsiaceae evolution.</title>
        <authorList>
            <person name="Martijn J."/>
            <person name="Schulz F."/>
            <person name="Zaremba-Niedzwiedzka K."/>
            <person name="Viklund J."/>
            <person name="Stepanauskas R."/>
            <person name="Andersson S.G.E."/>
            <person name="Horn M."/>
            <person name="Guy L."/>
            <person name="Ettema T.J.G."/>
        </authorList>
    </citation>
    <scope>NUCLEOTIDE SEQUENCE [LARGE SCALE GENOMIC DNA]</scope>
    <source>
        <strain evidence="1 3">SCGC AAA041-L04</strain>
    </source>
</reference>
<protein>
    <recommendedName>
        <fullName evidence="4">ISKra4 family transposase</fullName>
    </recommendedName>
</protein>
<dbReference type="Proteomes" id="UP000033358">
    <property type="component" value="Unassembled WGS sequence"/>
</dbReference>
<dbReference type="EMBL" id="JYHA01000113">
    <property type="protein sequence ID" value="KKB96226.1"/>
    <property type="molecule type" value="Genomic_DNA"/>
</dbReference>
<comment type="caution">
    <text evidence="1">The sequence shown here is derived from an EMBL/GenBank/DDBJ whole genome shotgun (WGS) entry which is preliminary data.</text>
</comment>
<evidence type="ECO:0000313" key="1">
    <source>
        <dbReference type="EMBL" id="KKB96226.1"/>
    </source>
</evidence>
<keyword evidence="3" id="KW-1185">Reference proteome</keyword>
<proteinExistence type="predicted"/>
<evidence type="ECO:0008006" key="4">
    <source>
        <dbReference type="Google" id="ProtNLM"/>
    </source>
</evidence>
<dbReference type="EMBL" id="JYHA01000111">
    <property type="protein sequence ID" value="KKB96228.1"/>
    <property type="molecule type" value="Genomic_DNA"/>
</dbReference>